<comment type="caution">
    <text evidence="4">The sequence shown here is derived from an EMBL/GenBank/DDBJ whole genome shotgun (WGS) entry which is preliminary data.</text>
</comment>
<dbReference type="GO" id="GO:0006631">
    <property type="term" value="P:fatty acid metabolic process"/>
    <property type="evidence" value="ECO:0007669"/>
    <property type="project" value="TreeGrafter"/>
</dbReference>
<evidence type="ECO:0000259" key="3">
    <source>
        <dbReference type="Pfam" id="PF00501"/>
    </source>
</evidence>
<dbReference type="AlphaFoldDB" id="A0A0R1JQT2"/>
<keyword evidence="2 4" id="KW-0436">Ligase</keyword>
<dbReference type="RefSeq" id="WP_056944765.1">
    <property type="nucleotide sequence ID" value="NZ_AZDT01000061.1"/>
</dbReference>
<dbReference type="PANTHER" id="PTHR43201:SF5">
    <property type="entry name" value="MEDIUM-CHAIN ACYL-COA LIGASE ACSF2, MITOCHONDRIAL"/>
    <property type="match status" value="1"/>
</dbReference>
<dbReference type="InterPro" id="IPR000873">
    <property type="entry name" value="AMP-dep_synth/lig_dom"/>
</dbReference>
<dbReference type="SUPFAM" id="SSF56801">
    <property type="entry name" value="Acetyl-CoA synthetase-like"/>
    <property type="match status" value="1"/>
</dbReference>
<proteinExistence type="inferred from homology"/>
<dbReference type="Gene3D" id="3.40.50.12780">
    <property type="entry name" value="N-terminal domain of ligase-like"/>
    <property type="match status" value="1"/>
</dbReference>
<dbReference type="GeneID" id="84783511"/>
<reference evidence="4 5" key="1">
    <citation type="journal article" date="2015" name="Genome Announc.">
        <title>Expanding the biotechnology potential of lactobacilli through comparative genomics of 213 strains and associated genera.</title>
        <authorList>
            <person name="Sun Z."/>
            <person name="Harris H.M."/>
            <person name="McCann A."/>
            <person name="Guo C."/>
            <person name="Argimon S."/>
            <person name="Zhang W."/>
            <person name="Yang X."/>
            <person name="Jeffery I.B."/>
            <person name="Cooney J.C."/>
            <person name="Kagawa T.F."/>
            <person name="Liu W."/>
            <person name="Song Y."/>
            <person name="Salvetti E."/>
            <person name="Wrobel A."/>
            <person name="Rasinkangas P."/>
            <person name="Parkhill J."/>
            <person name="Rea M.C."/>
            <person name="O'Sullivan O."/>
            <person name="Ritari J."/>
            <person name="Douillard F.P."/>
            <person name="Paul Ross R."/>
            <person name="Yang R."/>
            <person name="Briner A.E."/>
            <person name="Felis G.E."/>
            <person name="de Vos W.M."/>
            <person name="Barrangou R."/>
            <person name="Klaenhammer T.R."/>
            <person name="Caufield P.W."/>
            <person name="Cui Y."/>
            <person name="Zhang H."/>
            <person name="O'Toole P.W."/>
        </authorList>
    </citation>
    <scope>NUCLEOTIDE SEQUENCE [LARGE SCALE GENOMIC DNA]</scope>
    <source>
        <strain evidence="4 5">DSM 19117</strain>
    </source>
</reference>
<name>A0A0R1JQT2_9LACO</name>
<feature type="domain" description="AMP-dependent synthetase/ligase" evidence="3">
    <location>
        <begin position="10"/>
        <end position="276"/>
    </location>
</feature>
<dbReference type="OrthoDB" id="9762242at2"/>
<evidence type="ECO:0000313" key="5">
    <source>
        <dbReference type="Proteomes" id="UP000051162"/>
    </source>
</evidence>
<comment type="similarity">
    <text evidence="1">Belongs to the ATP-dependent AMP-binding enzyme family.</text>
</comment>
<dbReference type="Pfam" id="PF00501">
    <property type="entry name" value="AMP-binding"/>
    <property type="match status" value="1"/>
</dbReference>
<evidence type="ECO:0000313" key="4">
    <source>
        <dbReference type="EMBL" id="KRK73512.1"/>
    </source>
</evidence>
<keyword evidence="5" id="KW-1185">Reference proteome</keyword>
<accession>A0A0R1JQT2</accession>
<dbReference type="PANTHER" id="PTHR43201">
    <property type="entry name" value="ACYL-COA SYNTHETASE"/>
    <property type="match status" value="1"/>
</dbReference>
<dbReference type="InterPro" id="IPR042099">
    <property type="entry name" value="ANL_N_sf"/>
</dbReference>
<gene>
    <name evidence="4" type="ORF">FD30_GL000642</name>
</gene>
<dbReference type="PATRIC" id="fig|1423773.3.peg.656"/>
<dbReference type="EMBL" id="AZDT01000061">
    <property type="protein sequence ID" value="KRK73512.1"/>
    <property type="molecule type" value="Genomic_DNA"/>
</dbReference>
<organism evidence="4 5">
    <name type="scientific">Levilactobacillus namurensis DSM 19117</name>
    <dbReference type="NCBI Taxonomy" id="1423773"/>
    <lineage>
        <taxon>Bacteria</taxon>
        <taxon>Bacillati</taxon>
        <taxon>Bacillota</taxon>
        <taxon>Bacilli</taxon>
        <taxon>Lactobacillales</taxon>
        <taxon>Lactobacillaceae</taxon>
        <taxon>Levilactobacillus</taxon>
    </lineage>
</organism>
<protein>
    <submittedName>
        <fullName evidence="4">AMP-dependent synthetase and ligase</fullName>
    </submittedName>
</protein>
<dbReference type="Proteomes" id="UP000051162">
    <property type="component" value="Unassembled WGS sequence"/>
</dbReference>
<dbReference type="GO" id="GO:0031956">
    <property type="term" value="F:medium-chain fatty acid-CoA ligase activity"/>
    <property type="evidence" value="ECO:0007669"/>
    <property type="project" value="TreeGrafter"/>
</dbReference>
<dbReference type="STRING" id="1423773.FD30_GL000642"/>
<sequence length="315" mass="34256">MSKLTLTLTQHLQRNSTQPVLKDAATQEWYTGGELAADVDQLKDQLRGLKVGHGDHVLVALPNVPVYPVLIQAIWELGAVVVPVAGTTTVEDLHRRMQERVFAAYVVTPELLNAAVTAVSTVTRLQLNTAPELTLVRDLAVTGHVAATPTEADPALRLTVAQAPVTLTYAQLQRDVAATVATYQLTATDRTLLVTTLTQQEAQLALLATRYVGGRVVVTQQFTASQFWPQVTANQITHVSLRPLRLAALLRLADPSGLSALRFMPEPASVPAWDRALRYRVSQADRRDSRFINPQKKAIMRGNVPRTAGMTPGAG</sequence>
<evidence type="ECO:0000256" key="1">
    <source>
        <dbReference type="ARBA" id="ARBA00006432"/>
    </source>
</evidence>
<evidence type="ECO:0000256" key="2">
    <source>
        <dbReference type="ARBA" id="ARBA00022598"/>
    </source>
</evidence>